<feature type="transmembrane region" description="Helical" evidence="5">
    <location>
        <begin position="250"/>
        <end position="269"/>
    </location>
</feature>
<feature type="transmembrane region" description="Helical" evidence="5">
    <location>
        <begin position="429"/>
        <end position="448"/>
    </location>
</feature>
<accession>A0AAV2T8U7</accession>
<dbReference type="EMBL" id="CAXLJL010000112">
    <property type="protein sequence ID" value="CAL5131857.1"/>
    <property type="molecule type" value="Genomic_DNA"/>
</dbReference>
<feature type="transmembrane region" description="Helical" evidence="5">
    <location>
        <begin position="548"/>
        <end position="566"/>
    </location>
</feature>
<evidence type="ECO:0000313" key="6">
    <source>
        <dbReference type="EMBL" id="CAL5131857.1"/>
    </source>
</evidence>
<dbReference type="AlphaFoldDB" id="A0AAV2T8U7"/>
<gene>
    <name evidence="6" type="ORF">CDAUBV1_LOCUS4396</name>
</gene>
<evidence type="ECO:0000256" key="5">
    <source>
        <dbReference type="SAM" id="Phobius"/>
    </source>
</evidence>
<dbReference type="GO" id="GO:0022857">
    <property type="term" value="F:transmembrane transporter activity"/>
    <property type="evidence" value="ECO:0007669"/>
    <property type="project" value="InterPro"/>
</dbReference>
<feature type="transmembrane region" description="Helical" evidence="5">
    <location>
        <begin position="192"/>
        <end position="215"/>
    </location>
</feature>
<dbReference type="Proteomes" id="UP001497525">
    <property type="component" value="Unassembled WGS sequence"/>
</dbReference>
<evidence type="ECO:0000256" key="4">
    <source>
        <dbReference type="ARBA" id="ARBA00023136"/>
    </source>
</evidence>
<organism evidence="6 7">
    <name type="scientific">Calicophoron daubneyi</name>
    <name type="common">Rumen fluke</name>
    <name type="synonym">Paramphistomum daubneyi</name>
    <dbReference type="NCBI Taxonomy" id="300641"/>
    <lineage>
        <taxon>Eukaryota</taxon>
        <taxon>Metazoa</taxon>
        <taxon>Spiralia</taxon>
        <taxon>Lophotrochozoa</taxon>
        <taxon>Platyhelminthes</taxon>
        <taxon>Trematoda</taxon>
        <taxon>Digenea</taxon>
        <taxon>Plagiorchiida</taxon>
        <taxon>Pronocephalata</taxon>
        <taxon>Paramphistomoidea</taxon>
        <taxon>Paramphistomidae</taxon>
        <taxon>Calicophoron</taxon>
    </lineage>
</organism>
<protein>
    <submittedName>
        <fullName evidence="6">Uncharacterized protein</fullName>
    </submittedName>
</protein>
<dbReference type="InterPro" id="IPR005828">
    <property type="entry name" value="MFS_sugar_transport-like"/>
</dbReference>
<feature type="transmembrane region" description="Helical" evidence="5">
    <location>
        <begin position="400"/>
        <end position="417"/>
    </location>
</feature>
<dbReference type="SUPFAM" id="SSF103473">
    <property type="entry name" value="MFS general substrate transporter"/>
    <property type="match status" value="1"/>
</dbReference>
<name>A0AAV2T8U7_CALDB</name>
<evidence type="ECO:0000256" key="1">
    <source>
        <dbReference type="ARBA" id="ARBA00004141"/>
    </source>
</evidence>
<feature type="transmembrane region" description="Helical" evidence="5">
    <location>
        <begin position="460"/>
        <end position="479"/>
    </location>
</feature>
<dbReference type="PANTHER" id="PTHR24064">
    <property type="entry name" value="SOLUTE CARRIER FAMILY 22 MEMBER"/>
    <property type="match status" value="1"/>
</dbReference>
<reference evidence="6" key="1">
    <citation type="submission" date="2024-06" db="EMBL/GenBank/DDBJ databases">
        <authorList>
            <person name="Liu X."/>
            <person name="Lenzi L."/>
            <person name="Haldenby T S."/>
            <person name="Uol C."/>
        </authorList>
    </citation>
    <scope>NUCLEOTIDE SEQUENCE</scope>
</reference>
<proteinExistence type="predicted"/>
<dbReference type="Pfam" id="PF00083">
    <property type="entry name" value="Sugar_tr"/>
    <property type="match status" value="1"/>
</dbReference>
<sequence length="613" mass="68569">MEPGTAIAWSKRTTFGIKKHTMQMNLESVLKDVYGNGLFNVLLTLITSVTSFSGGFEIQSIIYMNYAPTFSCTGLPEQLDPSSVKWITRDVYENIMNDYSTTNSSTPILNTTVEQCYGMGKNMSTDRLIRFRCSSFVFDQSVMKRTVVTESGLVCDQSVWVPRLESVYLFFNAIGYTVACLFSPLGRRQSFLCFTAFEVFCAVITPFSTSVWLLLFLRCCRGLSLASQYVGLNLVSELAPVRLRSAYGNVYWLLWAFGYMSCAGLAYLFRDWKSLKICGFVYLGVYLTYPWTVCESPRWLVLHGRTDEAVSVIKKMARWNGVTLSPEFEVQVRDCFEKERTLYLKKNTKNIQSSSVDHPSSLKTGNNLCNSKHLHPLHVSNEKLDSVLDLFTKPVLCKRSLVLILVQCSVAISYYGLIIDNSFASDNIFLNVFLMGLIELPTSFASWATSAHFGRRLSTFLLLILTGLSIILAKAAAIPSQSVRMGLAIGGKFFLTVAYCVTCLYVAELYPTTVRTIGSFLVAALSIMSTTVAPFINGLKHVSIYLPPAVYSSVSIIGGVTTHIFLPETKGCPLAQTVAETETFVRGKEKEWSKQMERRRAIYDDEENGDSIN</sequence>
<dbReference type="InterPro" id="IPR036259">
    <property type="entry name" value="MFS_trans_sf"/>
</dbReference>
<dbReference type="GO" id="GO:0016020">
    <property type="term" value="C:membrane"/>
    <property type="evidence" value="ECO:0007669"/>
    <property type="project" value="UniProtKB-SubCell"/>
</dbReference>
<keyword evidence="4 5" id="KW-0472">Membrane</keyword>
<keyword evidence="3 5" id="KW-1133">Transmembrane helix</keyword>
<dbReference type="Gene3D" id="1.20.1250.20">
    <property type="entry name" value="MFS general substrate transporter like domains"/>
    <property type="match status" value="1"/>
</dbReference>
<feature type="transmembrane region" description="Helical" evidence="5">
    <location>
        <begin position="485"/>
        <end position="507"/>
    </location>
</feature>
<evidence type="ECO:0000313" key="7">
    <source>
        <dbReference type="Proteomes" id="UP001497525"/>
    </source>
</evidence>
<keyword evidence="2 5" id="KW-0812">Transmembrane</keyword>
<comment type="subcellular location">
    <subcellularLocation>
        <location evidence="1">Membrane</location>
        <topology evidence="1">Multi-pass membrane protein</topology>
    </subcellularLocation>
</comment>
<feature type="transmembrane region" description="Helical" evidence="5">
    <location>
        <begin position="167"/>
        <end position="185"/>
    </location>
</feature>
<evidence type="ECO:0000256" key="2">
    <source>
        <dbReference type="ARBA" id="ARBA00022692"/>
    </source>
</evidence>
<comment type="caution">
    <text evidence="6">The sequence shown here is derived from an EMBL/GenBank/DDBJ whole genome shotgun (WGS) entry which is preliminary data.</text>
</comment>
<feature type="transmembrane region" description="Helical" evidence="5">
    <location>
        <begin position="519"/>
        <end position="536"/>
    </location>
</feature>
<evidence type="ECO:0000256" key="3">
    <source>
        <dbReference type="ARBA" id="ARBA00022989"/>
    </source>
</evidence>